<dbReference type="EMBL" id="LT629690">
    <property type="protein sequence ID" value="SDF23046.1"/>
    <property type="molecule type" value="Genomic_DNA"/>
</dbReference>
<dbReference type="Proteomes" id="UP000182427">
    <property type="component" value="Chromosome I"/>
</dbReference>
<name>A0A1G7JDS4_9BACT</name>
<protein>
    <submittedName>
        <fullName evidence="2">Uncharacterized protein</fullName>
    </submittedName>
</protein>
<organism evidence="2 3">
    <name type="scientific">Terriglobus roseus</name>
    <dbReference type="NCBI Taxonomy" id="392734"/>
    <lineage>
        <taxon>Bacteria</taxon>
        <taxon>Pseudomonadati</taxon>
        <taxon>Acidobacteriota</taxon>
        <taxon>Terriglobia</taxon>
        <taxon>Terriglobales</taxon>
        <taxon>Acidobacteriaceae</taxon>
        <taxon>Terriglobus</taxon>
    </lineage>
</organism>
<dbReference type="AlphaFoldDB" id="A0A1G7JDS4"/>
<dbReference type="OrthoDB" id="115520at2"/>
<sequence>MNPSVRILPRYTLAEVWQRWLHIYPFDAGGTIRTIALLALFAAFQPGSTDPRIGSWTLVSAQSSIDPANKLSITPVPNGMHVVMSGEAHLDFTANTNGHQAAAPGNLGFNQIELHRGGRKSADVLEKKDGALVATVHEKLSNDGNELTSTTTAPGKAPQITVWTRTGGAKNPKDPFAGEWTQDQSKTRMKQASVLKIESDGSGGVRFLGEYSYTARFDGKSYDVKNSRNDTVALSLADPHTVDATYRRDNQVTQKDKWQVSSDGQQMTLSTTATLETGQHVTEKLVFKKQ</sequence>
<accession>A0A1G7JDS4</accession>
<keyword evidence="3" id="KW-1185">Reference proteome</keyword>
<feature type="region of interest" description="Disordered" evidence="1">
    <location>
        <begin position="165"/>
        <end position="185"/>
    </location>
</feature>
<evidence type="ECO:0000313" key="3">
    <source>
        <dbReference type="Proteomes" id="UP000182427"/>
    </source>
</evidence>
<proteinExistence type="predicted"/>
<gene>
    <name evidence="2" type="ORF">SAMN05444167_1784</name>
</gene>
<dbReference type="RefSeq" id="WP_083344817.1">
    <property type="nucleotide sequence ID" value="NZ_LT629690.1"/>
</dbReference>
<reference evidence="2 3" key="1">
    <citation type="submission" date="2016-10" db="EMBL/GenBank/DDBJ databases">
        <authorList>
            <person name="de Groot N.N."/>
        </authorList>
    </citation>
    <scope>NUCLEOTIDE SEQUENCE [LARGE SCALE GENOMIC DNA]</scope>
    <source>
        <strain evidence="2 3">GAS232</strain>
    </source>
</reference>
<evidence type="ECO:0000256" key="1">
    <source>
        <dbReference type="SAM" id="MobiDB-lite"/>
    </source>
</evidence>
<evidence type="ECO:0000313" key="2">
    <source>
        <dbReference type="EMBL" id="SDF23046.1"/>
    </source>
</evidence>